<name>A0ABT7SC33_9CELL</name>
<evidence type="ECO:0000313" key="2">
    <source>
        <dbReference type="EMBL" id="MDM7853696.1"/>
    </source>
</evidence>
<evidence type="ECO:0000313" key="3">
    <source>
        <dbReference type="Proteomes" id="UP001529338"/>
    </source>
</evidence>
<protein>
    <submittedName>
        <fullName evidence="2">DUF6191 domain-containing protein</fullName>
    </submittedName>
</protein>
<proteinExistence type="predicted"/>
<accession>A0ABT7SC33</accession>
<gene>
    <name evidence="2" type="ORF">QRT04_02015</name>
</gene>
<dbReference type="Proteomes" id="UP001529338">
    <property type="component" value="Unassembled WGS sequence"/>
</dbReference>
<dbReference type="Pfam" id="PF19690">
    <property type="entry name" value="DUF6191"/>
    <property type="match status" value="1"/>
</dbReference>
<sequence>MGWPVVVAIVVGVALLLLGLDRAVARGWFDRRRPRPVRVPSGSAASGMFDGILDVFQPGHANLVAEQERQKLDIRQSGDDAPPFDLDSGVVRLDRPTRTVPPPDA</sequence>
<evidence type="ECO:0000256" key="1">
    <source>
        <dbReference type="SAM" id="MobiDB-lite"/>
    </source>
</evidence>
<dbReference type="RefSeq" id="WP_289453217.1">
    <property type="nucleotide sequence ID" value="NZ_JAUCGQ010000001.1"/>
</dbReference>
<dbReference type="InterPro" id="IPR045684">
    <property type="entry name" value="DUF6191"/>
</dbReference>
<organism evidence="2 3">
    <name type="scientific">Cellulomonas alba</name>
    <dbReference type="NCBI Taxonomy" id="3053467"/>
    <lineage>
        <taxon>Bacteria</taxon>
        <taxon>Bacillati</taxon>
        <taxon>Actinomycetota</taxon>
        <taxon>Actinomycetes</taxon>
        <taxon>Micrococcales</taxon>
        <taxon>Cellulomonadaceae</taxon>
        <taxon>Cellulomonas</taxon>
    </lineage>
</organism>
<comment type="caution">
    <text evidence="2">The sequence shown here is derived from an EMBL/GenBank/DDBJ whole genome shotgun (WGS) entry which is preliminary data.</text>
</comment>
<feature type="region of interest" description="Disordered" evidence="1">
    <location>
        <begin position="73"/>
        <end position="105"/>
    </location>
</feature>
<dbReference type="EMBL" id="JAUCGQ010000001">
    <property type="protein sequence ID" value="MDM7853696.1"/>
    <property type="molecule type" value="Genomic_DNA"/>
</dbReference>
<reference evidence="2 3" key="1">
    <citation type="submission" date="2023-06" db="EMBL/GenBank/DDBJ databases">
        <title>Cellulomonas sp. MW4 Whole genome sequence.</title>
        <authorList>
            <person name="Park S."/>
        </authorList>
    </citation>
    <scope>NUCLEOTIDE SEQUENCE [LARGE SCALE GENOMIC DNA]</scope>
    <source>
        <strain evidence="2 3">MW4</strain>
    </source>
</reference>
<keyword evidence="3" id="KW-1185">Reference proteome</keyword>